<evidence type="ECO:0000313" key="2">
    <source>
        <dbReference type="EMBL" id="KAG0286488.1"/>
    </source>
</evidence>
<dbReference type="Proteomes" id="UP001194696">
    <property type="component" value="Unassembled WGS sequence"/>
</dbReference>
<sequence>MSDGRIFECDGIQYRFSLVVPLNQTHRTTEPRFKMKCQELSLGDKIGLGVCGGFMFMTCVFPCILAYFSPFHFERMVTVLINCCKAIRNLFCCYWKEPLRYTPLPTRVRPTTTYDDFDNSSTTWPRPPVRPLTTPDGSTPRRGFLAWTKSLFSKSNQQQQLVTSETATTEFAASTRSRELNMGDSVLHYTLPMSDVENAPPVRGTAYRRNTEETLPVYRM</sequence>
<name>A0ABQ7JYA8_9FUNG</name>
<comment type="caution">
    <text evidence="2">The sequence shown here is derived from an EMBL/GenBank/DDBJ whole genome shotgun (WGS) entry which is preliminary data.</text>
</comment>
<keyword evidence="1" id="KW-0812">Transmembrane</keyword>
<dbReference type="EMBL" id="JAAAIM010000569">
    <property type="protein sequence ID" value="KAG0286488.1"/>
    <property type="molecule type" value="Genomic_DNA"/>
</dbReference>
<keyword evidence="3" id="KW-1185">Reference proteome</keyword>
<reference evidence="2 3" key="1">
    <citation type="journal article" date="2020" name="Fungal Divers.">
        <title>Resolving the Mortierellaceae phylogeny through synthesis of multi-gene phylogenetics and phylogenomics.</title>
        <authorList>
            <person name="Vandepol N."/>
            <person name="Liber J."/>
            <person name="Desiro A."/>
            <person name="Na H."/>
            <person name="Kennedy M."/>
            <person name="Barry K."/>
            <person name="Grigoriev I.V."/>
            <person name="Miller A.N."/>
            <person name="O'Donnell K."/>
            <person name="Stajich J.E."/>
            <person name="Bonito G."/>
        </authorList>
    </citation>
    <scope>NUCLEOTIDE SEQUENCE [LARGE SCALE GENOMIC DNA]</scope>
    <source>
        <strain evidence="2 3">AD045</strain>
    </source>
</reference>
<keyword evidence="1" id="KW-1133">Transmembrane helix</keyword>
<evidence type="ECO:0000256" key="1">
    <source>
        <dbReference type="SAM" id="Phobius"/>
    </source>
</evidence>
<keyword evidence="1" id="KW-0472">Membrane</keyword>
<proteinExistence type="predicted"/>
<protein>
    <submittedName>
        <fullName evidence="2">Uncharacterized protein</fullName>
    </submittedName>
</protein>
<organism evidence="2 3">
    <name type="scientific">Linnemannia gamsii</name>
    <dbReference type="NCBI Taxonomy" id="64522"/>
    <lineage>
        <taxon>Eukaryota</taxon>
        <taxon>Fungi</taxon>
        <taxon>Fungi incertae sedis</taxon>
        <taxon>Mucoromycota</taxon>
        <taxon>Mortierellomycotina</taxon>
        <taxon>Mortierellomycetes</taxon>
        <taxon>Mortierellales</taxon>
        <taxon>Mortierellaceae</taxon>
        <taxon>Linnemannia</taxon>
    </lineage>
</organism>
<feature type="transmembrane region" description="Helical" evidence="1">
    <location>
        <begin position="46"/>
        <end position="68"/>
    </location>
</feature>
<gene>
    <name evidence="2" type="ORF">BGZ96_009397</name>
</gene>
<evidence type="ECO:0000313" key="3">
    <source>
        <dbReference type="Proteomes" id="UP001194696"/>
    </source>
</evidence>
<accession>A0ABQ7JYA8</accession>